<evidence type="ECO:0000256" key="2">
    <source>
        <dbReference type="SAM" id="Phobius"/>
    </source>
</evidence>
<gene>
    <name evidence="3" type="ordered locus">Bathy13g01800</name>
</gene>
<dbReference type="AlphaFoldDB" id="K8FC23"/>
<dbReference type="Proteomes" id="UP000198341">
    <property type="component" value="Chromosome 13"/>
</dbReference>
<feature type="transmembrane region" description="Helical" evidence="2">
    <location>
        <begin position="301"/>
        <end position="319"/>
    </location>
</feature>
<organism evidence="3 4">
    <name type="scientific">Bathycoccus prasinos</name>
    <dbReference type="NCBI Taxonomy" id="41875"/>
    <lineage>
        <taxon>Eukaryota</taxon>
        <taxon>Viridiplantae</taxon>
        <taxon>Chlorophyta</taxon>
        <taxon>Mamiellophyceae</taxon>
        <taxon>Mamiellales</taxon>
        <taxon>Bathycoccaceae</taxon>
        <taxon>Bathycoccus</taxon>
    </lineage>
</organism>
<feature type="transmembrane region" description="Helical" evidence="2">
    <location>
        <begin position="154"/>
        <end position="173"/>
    </location>
</feature>
<dbReference type="GO" id="GO:0009507">
    <property type="term" value="C:chloroplast"/>
    <property type="evidence" value="ECO:0007669"/>
    <property type="project" value="TreeGrafter"/>
</dbReference>
<dbReference type="EMBL" id="FO082266">
    <property type="protein sequence ID" value="CCO19223.1"/>
    <property type="molecule type" value="Genomic_DNA"/>
</dbReference>
<dbReference type="InterPro" id="IPR019275">
    <property type="entry name" value="DUF2301"/>
</dbReference>
<protein>
    <recommendedName>
        <fullName evidence="5">Integral membrane protein</fullName>
    </recommendedName>
</protein>
<dbReference type="GeneID" id="19012132"/>
<keyword evidence="2" id="KW-0472">Membrane</keyword>
<sequence>MAHNHRFPDCFVNFPARTLRTRTMISSSQKGCSSRSLTRTRSVSSLFRNRRRIIRAKVATDFASAGLACARKKKKTNGVVAVGGNSFFATTTTKTIQTTKSSRRFTSSSSCSATKNDSDEGRGRDDDENEKQKEYYEGLYGTWTVTSRDELEVWSYRVALSLACVGALGVVFGDASGNEAMVNPSYFLGASGFGVALVLVHMYVTPIKRVMQALYAVGLIGSLGIVAYTQNGGSSSSLLEFVREHRSAVWFIGPMFASFTGLAFKEGACYGKPEAFLLFLLTPIMCLGHLTGLASDEVETFFVASWMLGFLVFAGRKYTQAVKDDIGDKSVFTFRGLKTDEERRDYLERQGKDLSLMEDAM</sequence>
<feature type="region of interest" description="Disordered" evidence="1">
    <location>
        <begin position="99"/>
        <end position="130"/>
    </location>
</feature>
<dbReference type="STRING" id="41875.K8FC23"/>
<feature type="transmembrane region" description="Helical" evidence="2">
    <location>
        <begin position="248"/>
        <end position="264"/>
    </location>
</feature>
<accession>K8FC23</accession>
<dbReference type="PANTHER" id="PTHR36716">
    <property type="entry name" value="F3H9.20 PROTEIN"/>
    <property type="match status" value="1"/>
</dbReference>
<dbReference type="PANTHER" id="PTHR36716:SF2">
    <property type="entry name" value="F3H9.20 PROTEIN"/>
    <property type="match status" value="1"/>
</dbReference>
<evidence type="ECO:0000313" key="4">
    <source>
        <dbReference type="Proteomes" id="UP000198341"/>
    </source>
</evidence>
<feature type="compositionally biased region" description="Low complexity" evidence="1">
    <location>
        <begin position="99"/>
        <end position="115"/>
    </location>
</feature>
<dbReference type="eggNOG" id="ENOG502QUPE">
    <property type="taxonomic scope" value="Eukaryota"/>
</dbReference>
<dbReference type="RefSeq" id="XP_007509420.1">
    <property type="nucleotide sequence ID" value="XM_007509358.1"/>
</dbReference>
<name>K8FC23_9CHLO</name>
<keyword evidence="2" id="KW-1133">Transmembrane helix</keyword>
<feature type="transmembrane region" description="Helical" evidence="2">
    <location>
        <begin position="211"/>
        <end position="228"/>
    </location>
</feature>
<dbReference type="OrthoDB" id="2020161at2759"/>
<dbReference type="KEGG" id="bpg:Bathy13g01800"/>
<dbReference type="Pfam" id="PF10063">
    <property type="entry name" value="DUF2301"/>
    <property type="match status" value="1"/>
</dbReference>
<proteinExistence type="predicted"/>
<evidence type="ECO:0000256" key="1">
    <source>
        <dbReference type="SAM" id="MobiDB-lite"/>
    </source>
</evidence>
<keyword evidence="2" id="KW-0812">Transmembrane</keyword>
<feature type="transmembrane region" description="Helical" evidence="2">
    <location>
        <begin position="185"/>
        <end position="204"/>
    </location>
</feature>
<keyword evidence="4" id="KW-1185">Reference proteome</keyword>
<evidence type="ECO:0008006" key="5">
    <source>
        <dbReference type="Google" id="ProtNLM"/>
    </source>
</evidence>
<reference evidence="3 4" key="1">
    <citation type="submission" date="2011-10" db="EMBL/GenBank/DDBJ databases">
        <authorList>
            <person name="Genoscope - CEA"/>
        </authorList>
    </citation>
    <scope>NUCLEOTIDE SEQUENCE [LARGE SCALE GENOMIC DNA]</scope>
    <source>
        <strain evidence="3 4">RCC 1105</strain>
    </source>
</reference>
<feature type="transmembrane region" description="Helical" evidence="2">
    <location>
        <begin position="276"/>
        <end position="295"/>
    </location>
</feature>
<evidence type="ECO:0000313" key="3">
    <source>
        <dbReference type="EMBL" id="CCO19223.1"/>
    </source>
</evidence>
<feature type="compositionally biased region" description="Basic and acidic residues" evidence="1">
    <location>
        <begin position="116"/>
        <end position="130"/>
    </location>
</feature>